<dbReference type="InterPro" id="IPR011962">
    <property type="entry name" value="dCTP_deaminase"/>
</dbReference>
<dbReference type="EMBL" id="NVVJ01000078">
    <property type="protein sequence ID" value="PCJ20777.1"/>
    <property type="molecule type" value="Genomic_DNA"/>
</dbReference>
<keyword evidence="2" id="KW-0546">Nucleotide metabolism</keyword>
<dbReference type="PANTHER" id="PTHR42680">
    <property type="entry name" value="DCTP DEAMINASE"/>
    <property type="match status" value="1"/>
</dbReference>
<dbReference type="GO" id="GO:0008829">
    <property type="term" value="F:dCTP deaminase activity"/>
    <property type="evidence" value="ECO:0007669"/>
    <property type="project" value="InterPro"/>
</dbReference>
<proteinExistence type="predicted"/>
<comment type="caution">
    <text evidence="3">The sequence shown here is derived from an EMBL/GenBank/DDBJ whole genome shotgun (WGS) entry which is preliminary data.</text>
</comment>
<dbReference type="CDD" id="cd07557">
    <property type="entry name" value="trimeric_dUTPase"/>
    <property type="match status" value="1"/>
</dbReference>
<gene>
    <name evidence="3" type="primary">dcd</name>
    <name evidence="3" type="ORF">COA96_15725</name>
</gene>
<dbReference type="InterPro" id="IPR036157">
    <property type="entry name" value="dUTPase-like_sf"/>
</dbReference>
<dbReference type="InterPro" id="IPR033704">
    <property type="entry name" value="dUTPase_trimeric"/>
</dbReference>
<dbReference type="Pfam" id="PF22769">
    <property type="entry name" value="DCD"/>
    <property type="match status" value="1"/>
</dbReference>
<reference evidence="4" key="1">
    <citation type="submission" date="2017-08" db="EMBL/GenBank/DDBJ databases">
        <title>A dynamic microbial community with high functional redundancy inhabits the cold, oxic subseafloor aquifer.</title>
        <authorList>
            <person name="Tully B.J."/>
            <person name="Wheat C.G."/>
            <person name="Glazer B.T."/>
            <person name="Huber J.A."/>
        </authorList>
    </citation>
    <scope>NUCLEOTIDE SEQUENCE [LARGE SCALE GENOMIC DNA]</scope>
</reference>
<sequence>MNEISDGCKRLFFEVFERTLRFWSHVQGARAQAARPNRRVTAQEAIARTLNEGLAQILKMLLKVVTNDQLSDQQKINLIHAALLSLAEFHKGPLSAVPRPHEPIELVSYIRQALNSYPDQNERKYSPPHVYATEDLGDQAHARFDSIGNDNFNIASELTIAANHPSSLKKELEQYLLSDDTLDDRESHSETNSGIDSIASSTEDKSIGYISLPRVDFRNPLRWPSLIHEAGHFESGAHPERIWEHFSKLQGGALKPLALVSMNSYLNSLDSYSPEPENEIKKWLVECWCDAHAARVAGAPALFSQMHAFLFSNPCYLTEPAKGKGYPPAWFRLRLMRALITTRHSTSTKSNNLIKTIISEEWTEIENIFPAADGANVVENSNLTDLFVYFYEFLTNQFPQDEWLNQSDIHPDLLKELIEDVGLGLPIPTHRNFNGSVQIPTSQAEILLAGWSFRNSKFKNSLFQILIDEDFCLKNALPKLLSIVDRADSSLQMSIQVSEWFEILTSPEDHIDPLHTEQQIESVDVKPLPTGLLTDRDIVTLLHNNSLRVIPLIGGTGKIEGTTIDVRLGHNFEVFFTNISGAMDALDNSRRNVVDSMEVDYDSLEGLEIAPGQFVLGHTLEYLKLPRDVAAEVNGRSSFARLGIDIHKTAPNVEAGFDGCLTLEIVNSGHSAVKLYPGMRIAQLRFYRCSSSPKVSYGDKSGVKYRGRLRHNKTEQFHDWEIEAFNKARKKRERS</sequence>
<evidence type="ECO:0000256" key="1">
    <source>
        <dbReference type="ARBA" id="ARBA00022801"/>
    </source>
</evidence>
<evidence type="ECO:0000256" key="2">
    <source>
        <dbReference type="ARBA" id="ARBA00023080"/>
    </source>
</evidence>
<dbReference type="GO" id="GO:0006229">
    <property type="term" value="P:dUTP biosynthetic process"/>
    <property type="evidence" value="ECO:0007669"/>
    <property type="project" value="InterPro"/>
</dbReference>
<keyword evidence="1" id="KW-0378">Hydrolase</keyword>
<name>A0A2A5AN96_9GAMM</name>
<dbReference type="NCBIfam" id="TIGR02274">
    <property type="entry name" value="dCTP_deam"/>
    <property type="match status" value="1"/>
</dbReference>
<protein>
    <submittedName>
        <fullName evidence="3">dCTP deaminase</fullName>
    </submittedName>
</protein>
<evidence type="ECO:0000313" key="4">
    <source>
        <dbReference type="Proteomes" id="UP000218327"/>
    </source>
</evidence>
<dbReference type="Gene3D" id="2.70.40.10">
    <property type="match status" value="1"/>
</dbReference>
<dbReference type="AlphaFoldDB" id="A0A2A5AN96"/>
<dbReference type="SUPFAM" id="SSF51283">
    <property type="entry name" value="dUTPase-like"/>
    <property type="match status" value="1"/>
</dbReference>
<accession>A0A2A5AN96</accession>
<organism evidence="3 4">
    <name type="scientific">SAR86 cluster bacterium</name>
    <dbReference type="NCBI Taxonomy" id="2030880"/>
    <lineage>
        <taxon>Bacteria</taxon>
        <taxon>Pseudomonadati</taxon>
        <taxon>Pseudomonadota</taxon>
        <taxon>Gammaproteobacteria</taxon>
        <taxon>SAR86 cluster</taxon>
    </lineage>
</organism>
<dbReference type="GO" id="GO:0015949">
    <property type="term" value="P:nucleobase-containing small molecule interconversion"/>
    <property type="evidence" value="ECO:0007669"/>
    <property type="project" value="TreeGrafter"/>
</dbReference>
<dbReference type="PANTHER" id="PTHR42680:SF3">
    <property type="entry name" value="DCTP DEAMINASE"/>
    <property type="match status" value="1"/>
</dbReference>
<dbReference type="Proteomes" id="UP000218327">
    <property type="component" value="Unassembled WGS sequence"/>
</dbReference>
<evidence type="ECO:0000313" key="3">
    <source>
        <dbReference type="EMBL" id="PCJ20777.1"/>
    </source>
</evidence>